<keyword evidence="1" id="KW-0812">Transmembrane</keyword>
<organism evidence="2 3">
    <name type="scientific">Mytilus edulis</name>
    <name type="common">Blue mussel</name>
    <dbReference type="NCBI Taxonomy" id="6550"/>
    <lineage>
        <taxon>Eukaryota</taxon>
        <taxon>Metazoa</taxon>
        <taxon>Spiralia</taxon>
        <taxon>Lophotrochozoa</taxon>
        <taxon>Mollusca</taxon>
        <taxon>Bivalvia</taxon>
        <taxon>Autobranchia</taxon>
        <taxon>Pteriomorphia</taxon>
        <taxon>Mytilida</taxon>
        <taxon>Mytiloidea</taxon>
        <taxon>Mytilidae</taxon>
        <taxon>Mytilinae</taxon>
        <taxon>Mytilus</taxon>
    </lineage>
</organism>
<gene>
    <name evidence="2" type="ORF">MEDL_58061</name>
</gene>
<keyword evidence="1" id="KW-1133">Transmembrane helix</keyword>
<reference evidence="2" key="1">
    <citation type="submission" date="2021-03" db="EMBL/GenBank/DDBJ databases">
        <authorList>
            <person name="Bekaert M."/>
        </authorList>
    </citation>
    <scope>NUCLEOTIDE SEQUENCE</scope>
</reference>
<dbReference type="OrthoDB" id="10457011at2759"/>
<proteinExistence type="predicted"/>
<protein>
    <submittedName>
        <fullName evidence="2">Uncharacterized protein</fullName>
    </submittedName>
</protein>
<name>A0A8S3UQW8_MYTED</name>
<evidence type="ECO:0000313" key="3">
    <source>
        <dbReference type="Proteomes" id="UP000683360"/>
    </source>
</evidence>
<dbReference type="AlphaFoldDB" id="A0A8S3UQW8"/>
<comment type="caution">
    <text evidence="2">The sequence shown here is derived from an EMBL/GenBank/DDBJ whole genome shotgun (WGS) entry which is preliminary data.</text>
</comment>
<feature type="transmembrane region" description="Helical" evidence="1">
    <location>
        <begin position="5"/>
        <end position="23"/>
    </location>
</feature>
<evidence type="ECO:0000313" key="2">
    <source>
        <dbReference type="EMBL" id="CAG2246044.1"/>
    </source>
</evidence>
<keyword evidence="3" id="KW-1185">Reference proteome</keyword>
<evidence type="ECO:0000256" key="1">
    <source>
        <dbReference type="SAM" id="Phobius"/>
    </source>
</evidence>
<keyword evidence="1" id="KW-0472">Membrane</keyword>
<dbReference type="EMBL" id="CAJPWZ010002824">
    <property type="protein sequence ID" value="CAG2246044.1"/>
    <property type="molecule type" value="Genomic_DNA"/>
</dbReference>
<sequence>MDWLIYTLCIVAVVIVTILSHVFRSHRKRQPSTVTQVNEAVVLEQGTSSPYSSVYDEIDEDMLTDDKIYFVPQEKPLLRNKLDMMTDYLDVCFVTEDEEQQKFDDKTSHTRSNSTLSSNSEIAARNDLEYLNPYNSLHDNWKRDIDGYEVAVTVQSIKDASSGSDEESTFHKYSHVYQQLQKSMYEYE</sequence>
<dbReference type="Proteomes" id="UP000683360">
    <property type="component" value="Unassembled WGS sequence"/>
</dbReference>
<accession>A0A8S3UQW8</accession>